<dbReference type="Gene3D" id="2.60.200.20">
    <property type="match status" value="1"/>
</dbReference>
<feature type="compositionally biased region" description="Polar residues" evidence="13">
    <location>
        <begin position="952"/>
        <end position="966"/>
    </location>
</feature>
<dbReference type="Pfam" id="PF12473">
    <property type="entry name" value="DUF3694"/>
    <property type="match status" value="1"/>
</dbReference>
<keyword evidence="17" id="KW-1185">Reference proteome</keyword>
<evidence type="ECO:0000256" key="11">
    <source>
        <dbReference type="PROSITE-ProRule" id="PRU00283"/>
    </source>
</evidence>
<comment type="similarity">
    <text evidence="11">Belongs to the TRAFAC class myosin-kinesin ATPase superfamily. Kinesin family.</text>
</comment>
<dbReference type="GO" id="GO:0051960">
    <property type="term" value="P:regulation of nervous system development"/>
    <property type="evidence" value="ECO:0007669"/>
    <property type="project" value="UniProtKB-ARBA"/>
</dbReference>
<dbReference type="GO" id="GO:0021700">
    <property type="term" value="P:developmental maturation"/>
    <property type="evidence" value="ECO:0007669"/>
    <property type="project" value="UniProtKB-ARBA"/>
</dbReference>
<dbReference type="InterPro" id="IPR027417">
    <property type="entry name" value="P-loop_NTPase"/>
</dbReference>
<evidence type="ECO:0000259" key="15">
    <source>
        <dbReference type="PROSITE" id="PS50067"/>
    </source>
</evidence>
<dbReference type="InterPro" id="IPR001849">
    <property type="entry name" value="PH_domain"/>
</dbReference>
<evidence type="ECO:0000256" key="7">
    <source>
        <dbReference type="ARBA" id="ARBA00022840"/>
    </source>
</evidence>
<evidence type="ECO:0000256" key="1">
    <source>
        <dbReference type="ARBA" id="ARBA00004245"/>
    </source>
</evidence>
<dbReference type="PANTHER" id="PTHR47117">
    <property type="entry name" value="STAR-RELATED LIPID TRANSFER PROTEIN 9"/>
    <property type="match status" value="1"/>
</dbReference>
<dbReference type="PRINTS" id="PR00380">
    <property type="entry name" value="KINESINHEAVY"/>
</dbReference>
<evidence type="ECO:0000256" key="8">
    <source>
        <dbReference type="ARBA" id="ARBA00023054"/>
    </source>
</evidence>
<dbReference type="InterPro" id="IPR022140">
    <property type="entry name" value="Kinesin-like_KIF1-typ"/>
</dbReference>
<dbReference type="GO" id="GO:1904115">
    <property type="term" value="C:axon cytoplasm"/>
    <property type="evidence" value="ECO:0007669"/>
    <property type="project" value="GOC"/>
</dbReference>
<keyword evidence="10" id="KW-0206">Cytoskeleton</keyword>
<dbReference type="Gene3D" id="3.40.850.10">
    <property type="entry name" value="Kinesin motor domain"/>
    <property type="match status" value="1"/>
</dbReference>
<dbReference type="CDD" id="cd01365">
    <property type="entry name" value="KISc_KIF1A_KIF1B"/>
    <property type="match status" value="1"/>
</dbReference>
<evidence type="ECO:0000313" key="17">
    <source>
        <dbReference type="Proteomes" id="UP000614601"/>
    </source>
</evidence>
<dbReference type="SMART" id="SM00129">
    <property type="entry name" value="KISc"/>
    <property type="match status" value="1"/>
</dbReference>
<keyword evidence="3" id="KW-0813">Transport</keyword>
<dbReference type="GO" id="GO:0005524">
    <property type="term" value="F:ATP binding"/>
    <property type="evidence" value="ECO:0007669"/>
    <property type="project" value="UniProtKB-UniRule"/>
</dbReference>
<dbReference type="GO" id="GO:0008582">
    <property type="term" value="P:regulation of synaptic assembly at neuromuscular junction"/>
    <property type="evidence" value="ECO:0007669"/>
    <property type="project" value="UniProtKB-ARBA"/>
</dbReference>
<dbReference type="InterPro" id="IPR049780">
    <property type="entry name" value="PH_KIFIA_KIFIB"/>
</dbReference>
<keyword evidence="6 11" id="KW-0547">Nucleotide-binding</keyword>
<dbReference type="GO" id="GO:0030425">
    <property type="term" value="C:dendrite"/>
    <property type="evidence" value="ECO:0007669"/>
    <property type="project" value="UniProtKB-ARBA"/>
</dbReference>
<feature type="compositionally biased region" description="Polar residues" evidence="13">
    <location>
        <begin position="1455"/>
        <end position="1477"/>
    </location>
</feature>
<dbReference type="InterPro" id="IPR036961">
    <property type="entry name" value="Kinesin_motor_dom_sf"/>
</dbReference>
<dbReference type="PANTHER" id="PTHR47117:SF10">
    <property type="entry name" value="KINESIN-LIKE PROTEIN KIF1B"/>
    <property type="match status" value="1"/>
</dbReference>
<dbReference type="SUPFAM" id="SSF49879">
    <property type="entry name" value="SMAD/FHA domain"/>
    <property type="match status" value="1"/>
</dbReference>
<dbReference type="PROSITE" id="PS50003">
    <property type="entry name" value="PH_DOMAIN"/>
    <property type="match status" value="1"/>
</dbReference>
<gene>
    <name evidence="16" type="ORF">BOKJ2_LOCUS4654</name>
</gene>
<dbReference type="InterPro" id="IPR022164">
    <property type="entry name" value="Kinesin-like"/>
</dbReference>
<dbReference type="InterPro" id="IPR001752">
    <property type="entry name" value="Kinesin_motor_dom"/>
</dbReference>
<dbReference type="GO" id="GO:0010975">
    <property type="term" value="P:regulation of neuron projection development"/>
    <property type="evidence" value="ECO:0007669"/>
    <property type="project" value="UniProtKB-ARBA"/>
</dbReference>
<evidence type="ECO:0000256" key="13">
    <source>
        <dbReference type="SAM" id="MobiDB-lite"/>
    </source>
</evidence>
<feature type="domain" description="Kinesin motor" evidence="15">
    <location>
        <begin position="3"/>
        <end position="347"/>
    </location>
</feature>
<dbReference type="FunFam" id="2.30.29.30:FF:000204">
    <property type="entry name" value="kinesin-like protein unc-104 isoform X6"/>
    <property type="match status" value="1"/>
</dbReference>
<dbReference type="Pfam" id="PF00498">
    <property type="entry name" value="FHA"/>
    <property type="match status" value="1"/>
</dbReference>
<feature type="binding site" evidence="11">
    <location>
        <begin position="92"/>
        <end position="99"/>
    </location>
    <ligand>
        <name>ATP</name>
        <dbReference type="ChEBI" id="CHEBI:30616"/>
    </ligand>
</feature>
<dbReference type="OrthoDB" id="3176171at2759"/>
<name>A0A811KBU1_9BILA</name>
<dbReference type="SUPFAM" id="SSF52540">
    <property type="entry name" value="P-loop containing nucleoside triphosphate hydrolases"/>
    <property type="match status" value="1"/>
</dbReference>
<dbReference type="GO" id="GO:0016192">
    <property type="term" value="P:vesicle-mediated transport"/>
    <property type="evidence" value="ECO:0007669"/>
    <property type="project" value="UniProtKB-ARBA"/>
</dbReference>
<dbReference type="InterPro" id="IPR019821">
    <property type="entry name" value="Kinesin_motor_CS"/>
</dbReference>
<evidence type="ECO:0000256" key="12">
    <source>
        <dbReference type="SAM" id="Coils"/>
    </source>
</evidence>
<feature type="coiled-coil region" evidence="12">
    <location>
        <begin position="603"/>
        <end position="648"/>
    </location>
</feature>
<feature type="region of interest" description="Disordered" evidence="13">
    <location>
        <begin position="1443"/>
        <end position="1491"/>
    </location>
</feature>
<dbReference type="Pfam" id="PF00169">
    <property type="entry name" value="PH"/>
    <property type="match status" value="1"/>
</dbReference>
<dbReference type="Gene3D" id="2.30.29.30">
    <property type="entry name" value="Pleckstrin-homology domain (PH domain)/Phosphotyrosine-binding domain (PTB)"/>
    <property type="match status" value="1"/>
</dbReference>
<dbReference type="PROSITE" id="PS00411">
    <property type="entry name" value="KINESIN_MOTOR_1"/>
    <property type="match status" value="1"/>
</dbReference>
<dbReference type="FunFam" id="2.60.200.20:FF:000001">
    <property type="entry name" value="Kinesin family member 1B"/>
    <property type="match status" value="1"/>
</dbReference>
<dbReference type="SMART" id="SM00233">
    <property type="entry name" value="PH"/>
    <property type="match status" value="1"/>
</dbReference>
<dbReference type="EMBL" id="CAJFCW020000002">
    <property type="protein sequence ID" value="CAG9097867.1"/>
    <property type="molecule type" value="Genomic_DNA"/>
</dbReference>
<keyword evidence="7 11" id="KW-0067">ATP-binding</keyword>
<dbReference type="CDD" id="cd01233">
    <property type="entry name" value="PH_KIFIA_KIFIB"/>
    <property type="match status" value="1"/>
</dbReference>
<dbReference type="GO" id="GO:0051222">
    <property type="term" value="P:positive regulation of protein transport"/>
    <property type="evidence" value="ECO:0007669"/>
    <property type="project" value="UniProtKB-ARBA"/>
</dbReference>
<dbReference type="FunFam" id="3.40.850.10:FF:000047">
    <property type="entry name" value="Kinesin family protein"/>
    <property type="match status" value="1"/>
</dbReference>
<feature type="domain" description="PH" evidence="14">
    <location>
        <begin position="1534"/>
        <end position="1632"/>
    </location>
</feature>
<evidence type="ECO:0000259" key="14">
    <source>
        <dbReference type="PROSITE" id="PS50003"/>
    </source>
</evidence>
<evidence type="ECO:0000313" key="16">
    <source>
        <dbReference type="EMBL" id="CAD5212853.1"/>
    </source>
</evidence>
<evidence type="ECO:0000256" key="2">
    <source>
        <dbReference type="ARBA" id="ARBA00020751"/>
    </source>
</evidence>
<dbReference type="GO" id="GO:0008017">
    <property type="term" value="F:microtubule binding"/>
    <property type="evidence" value="ECO:0007669"/>
    <property type="project" value="InterPro"/>
</dbReference>
<evidence type="ECO:0000256" key="6">
    <source>
        <dbReference type="ARBA" id="ARBA00022741"/>
    </source>
</evidence>
<dbReference type="Pfam" id="PF00225">
    <property type="entry name" value="Kinesin"/>
    <property type="match status" value="1"/>
</dbReference>
<evidence type="ECO:0000256" key="9">
    <source>
        <dbReference type="ARBA" id="ARBA00023175"/>
    </source>
</evidence>
<dbReference type="PROSITE" id="PS50067">
    <property type="entry name" value="KINESIN_MOTOR_2"/>
    <property type="match status" value="1"/>
</dbReference>
<dbReference type="Pfam" id="PF16183">
    <property type="entry name" value="Kinesin_assoc"/>
    <property type="match status" value="2"/>
</dbReference>
<evidence type="ECO:0000256" key="3">
    <source>
        <dbReference type="ARBA" id="ARBA00022448"/>
    </source>
</evidence>
<keyword evidence="4" id="KW-0963">Cytoplasm</keyword>
<keyword evidence="5" id="KW-0493">Microtubule</keyword>
<dbReference type="GO" id="GO:0040012">
    <property type="term" value="P:regulation of locomotion"/>
    <property type="evidence" value="ECO:0007669"/>
    <property type="project" value="UniProtKB-ARBA"/>
</dbReference>
<proteinExistence type="inferred from homology"/>
<dbReference type="Pfam" id="PF12423">
    <property type="entry name" value="KIF1B"/>
    <property type="match status" value="1"/>
</dbReference>
<dbReference type="InterPro" id="IPR011993">
    <property type="entry name" value="PH-like_dom_sf"/>
</dbReference>
<feature type="region of interest" description="Disordered" evidence="13">
    <location>
        <begin position="949"/>
        <end position="969"/>
    </location>
</feature>
<dbReference type="CDD" id="cd22705">
    <property type="entry name" value="FHA_KIF1"/>
    <property type="match status" value="1"/>
</dbReference>
<dbReference type="EMBL" id="CAJFDH010000002">
    <property type="protein sequence ID" value="CAD5212853.1"/>
    <property type="molecule type" value="Genomic_DNA"/>
</dbReference>
<keyword evidence="8 12" id="KW-0175">Coiled coil</keyword>
<dbReference type="SUPFAM" id="SSF50729">
    <property type="entry name" value="PH domain-like"/>
    <property type="match status" value="1"/>
</dbReference>
<comment type="caution">
    <text evidence="16">The sequence shown here is derived from an EMBL/GenBank/DDBJ whole genome shotgun (WGS) entry which is preliminary data.</text>
</comment>
<dbReference type="Proteomes" id="UP000614601">
    <property type="component" value="Unassembled WGS sequence"/>
</dbReference>
<accession>A0A811KBU1</accession>
<dbReference type="Proteomes" id="UP000783686">
    <property type="component" value="Unassembled WGS sequence"/>
</dbReference>
<dbReference type="InterPro" id="IPR032405">
    <property type="entry name" value="Kinesin_assoc"/>
</dbReference>
<dbReference type="SMART" id="SM00240">
    <property type="entry name" value="FHA"/>
    <property type="match status" value="1"/>
</dbReference>
<dbReference type="GO" id="GO:0048490">
    <property type="term" value="P:anterograde synaptic vesicle transport"/>
    <property type="evidence" value="ECO:0007669"/>
    <property type="project" value="UniProtKB-ARBA"/>
</dbReference>
<comment type="subcellular location">
    <subcellularLocation>
        <location evidence="1">Cytoplasm</location>
        <location evidence="1">Cytoskeleton</location>
    </subcellularLocation>
</comment>
<organism evidence="16 17">
    <name type="scientific">Bursaphelenchus okinawaensis</name>
    <dbReference type="NCBI Taxonomy" id="465554"/>
    <lineage>
        <taxon>Eukaryota</taxon>
        <taxon>Metazoa</taxon>
        <taxon>Ecdysozoa</taxon>
        <taxon>Nematoda</taxon>
        <taxon>Chromadorea</taxon>
        <taxon>Rhabditida</taxon>
        <taxon>Tylenchina</taxon>
        <taxon>Tylenchomorpha</taxon>
        <taxon>Aphelenchoidea</taxon>
        <taxon>Aphelenchoididae</taxon>
        <taxon>Bursaphelenchus</taxon>
    </lineage>
</organism>
<reference evidence="16" key="1">
    <citation type="submission" date="2020-09" db="EMBL/GenBank/DDBJ databases">
        <authorList>
            <person name="Kikuchi T."/>
        </authorList>
    </citation>
    <scope>NUCLEOTIDE SEQUENCE</scope>
    <source>
        <strain evidence="16">SH1</strain>
    </source>
</reference>
<sequence>MSSVKVAVRVRPFNNREKEFGAKTVISMAGNTTTISGGPGNQAHNFNYDYSYWSMNKQDANFTSQTKVYEELGVEMLEHAFQGYNVCIFAYGQTGSGKSYTMMGKPNDPDEMGIIPRLCRDLYNRIDQTSDHNMHYSVEVSYMEIYCEKVRDLLSPKPTDNLRVREHPALGPYVDNLEKMAVQSYEDIFDLMDAGNKARTVAATNMNSTSSRSHAVFTIVLTQKFHDDVTNLDAEKVSKISLVDLAGSERANSTGAEGQRLKEGANINKSLTTLGLVISKLADEAGRKKGKGGRSVVPYRDSVLTWLLRENLGGNSKTAMIAALSPADINFDETLSTLRYADRAKQIVCRAKVNEDPNAKLIRELKEEVYRLKSILVQRGIEVNEQGAVSANPRALYSEEDTIEQLKTSEKLIAQLNEPWEAKLRKTEGFKKMREEELREMGLATSADGSALGVFSPKKSPHLVNLNEDPLMSECLLYYLKDGVTKTGRPEADIRPDIPLSGEEICDKHCQFVNDDGCVTLVPEKGAKCFVNGQQVDTPIKLSTGSRVILGRYHVFRYNDPMEARQSRYNLAGAASKEQPIDWKYAQMELYEKQGIDLKKEMERKLCDMEQQFRKEMEEMERQHKRKNNEYESRIESLQRQVDLAQSMISSGCSTWDGGGELILTKSLLAEVNEERWTPDQERIVRRAAQKWRYHQFTSVRDDLWGNAIFLKEANAIAVELRKRVQFQFCLLTDTMYSPLPPELLPPGEDLTQRPHAKTVVAIQVKDLKNGAVHYWSLEKLKQRLEDMRRLYNSDISEAVTPENRFANVNEMIAAMVVQPEAVANQLSVADPSRQRLHGMRDAYNAGTETMDSPDDDVSMDVWMGTDPFYDRFPWFRLVGRAFVYMSNLLHNVPLIHKVAVVNENGDVKGYLRVCIEPVLNDDKKPKTGVRQSARLNFRKEDFVKAKRRQISDSVNQDESANSETDSGVEDLDAEFPKHIVKDTEFSFRITVIETIGVPAHYTDVFCQFNFLHRHDEAFSTEPVHQKPVKTADNVLKFDHFQELRCTANSAFVHYLQHFPVIFEIFGHLDKGATELEDEFEIDSPHVPLSKKVSSKLTYQQPSLAISTPVKSNRKPGGNVQASLNQVRQKHDLLVWFEICELNNNGEYLPAVVDHNSFPTHGIFLLHQGIQRRIKITICQEKGDLKWRDCQELVVGRIRTQVEWSGEDTDVLSLGLFPGNYLEFSMDDRVFFQFEAAWDSSLHNSPLLNRVSNYGEYVYMTLSAYMEVENSPHPAVVTKDLCMVIYARDSKISAASRFCRSLMGSISKSPEMNRVPGIYMLSMKELGDTGAIRRQRRVLDTSSTYVRGEENLGLWRPRGDSLIFEHQWELEKLAKLQQVERFRLFLRLRHKLKSKSKKANDPPTPLSPCAPKCAIPDKVVLNEKEKTIAEKVIKLIKLKIPMNKESPTGKAPESVESSLSNSATSPVNNSTTESCTKVQAAPLDGLSRSKSRSDHNLAGLLVESDTMKRSISGSQLNQITTSVPDVTEERVSTVVSKKGEMNFLEEKTNGWIKRYVVIRRPYILLYRDSKDLVIRGVINLANARIEYSEDQQAMLKVPNTFSVCTNHRAFLMQTLPEDDIHDWLYAINPLMAGQMRCRQQVVPTPVANGNGTGASS</sequence>
<dbReference type="GO" id="GO:0005546">
    <property type="term" value="F:phosphatidylinositol-4,5-bisphosphate binding"/>
    <property type="evidence" value="ECO:0007669"/>
    <property type="project" value="UniProtKB-ARBA"/>
</dbReference>
<dbReference type="GO" id="GO:0008574">
    <property type="term" value="F:plus-end-directed microtubule motor activity"/>
    <property type="evidence" value="ECO:0007669"/>
    <property type="project" value="UniProtKB-ARBA"/>
</dbReference>
<protein>
    <recommendedName>
        <fullName evidence="2">Kinesin-like protein unc-104</fullName>
    </recommendedName>
</protein>
<dbReference type="Gene3D" id="6.10.250.2520">
    <property type="match status" value="1"/>
</dbReference>
<evidence type="ECO:0000256" key="5">
    <source>
        <dbReference type="ARBA" id="ARBA00022701"/>
    </source>
</evidence>
<evidence type="ECO:0000256" key="4">
    <source>
        <dbReference type="ARBA" id="ARBA00022490"/>
    </source>
</evidence>
<dbReference type="GO" id="GO:0098793">
    <property type="term" value="C:presynapse"/>
    <property type="evidence" value="ECO:0007669"/>
    <property type="project" value="UniProtKB-ARBA"/>
</dbReference>
<keyword evidence="9 11" id="KW-0505">Motor protein</keyword>
<evidence type="ECO:0000256" key="10">
    <source>
        <dbReference type="ARBA" id="ARBA00023212"/>
    </source>
</evidence>
<dbReference type="InterPro" id="IPR008984">
    <property type="entry name" value="SMAD_FHA_dom_sf"/>
</dbReference>
<dbReference type="InterPro" id="IPR000253">
    <property type="entry name" value="FHA_dom"/>
</dbReference>
<dbReference type="GO" id="GO:0005874">
    <property type="term" value="C:microtubule"/>
    <property type="evidence" value="ECO:0007669"/>
    <property type="project" value="UniProtKB-KW"/>
</dbReference>